<dbReference type="InterPro" id="IPR036056">
    <property type="entry name" value="Fibrinogen-like_C"/>
</dbReference>
<keyword evidence="4 7" id="KW-0175">Coiled coil</keyword>
<feature type="compositionally biased region" description="Polar residues" evidence="8">
    <location>
        <begin position="200"/>
        <end position="224"/>
    </location>
</feature>
<evidence type="ECO:0000256" key="3">
    <source>
        <dbReference type="ARBA" id="ARBA00022729"/>
    </source>
</evidence>
<dbReference type="SUPFAM" id="SSF56496">
    <property type="entry name" value="Fibrinogen C-terminal domain-like"/>
    <property type="match status" value="1"/>
</dbReference>
<sequence length="991" mass="114572">MQKLLATFIVVSALTGMHGNNPEECDISTWYSRVSSEGLFDRPMSIKQRKTHDTIKNILAQGRRRLVQCHILQAFENDLKRVGNEHHVETEIRNNAQNGGRPAKLPKEKMESVGLTATQSKKEVVREGHTTIVSKEKLDHEPTSTNSNKEEENKESSTIESQKIDKDLKQSVTIENKEKLREKEKEDDQSIVQEDGDSNVDGTKQIQSPMHNNELDMNNNSGSTTKDEEITLANNSEEDETELDDDEEEERNDGDLENDDRQRDDDEDNEKYNEETNTAPNSYSSSSEFGSRGNTDKPANRNNETKNDTLPNERICKRFTWSLQRHLVFKTPPMEEGYTQNQRLIGHSCQASYVISPTYCGLRKRDLLENDLRQNVTIVKPNQNGLTGNEDKVLTESITKVSTEKFNVIPNVQIEQTEKKEWKGNDVATSVDDRNGNAKYTTFKKRRTVLDDNLSNSQKDTIKSIENLKLEETSNIEELKLLVSSKTEEYTKKIHSLELNLIKLENQMLMEKLNKENHSSTIARLENGILRLENELLRMRQNFHHMKIDNDELKKTQRKYLELGHISENHSLQRQNNRDEMLLEQQKTISMLSEKLQNQSDIILRLKNRSEHIDDQNRILHSLIINQTTLVSQIMAKVQTLTEQSLQHQQEANEMKEQLKYGLANVEAMKNDQGRQQEKESTIDSNQLTVEDLSQHLLQQLDDLVSDKKLEGAENVHAISTSEEEKHQTLKSEKSSLKSDDKQEIDMKPTLGRTNSAPRKPVRYASNGQSDPKDCYDYFLKGNSRNGVYKVRPYGTNRLVQVYCDMKNGGWTLIQKRQDGTTNFFRDWEDYKEGFGGVYGEHWLGNSLIHRLTNQDHYILRIEMMDWDKNKRFAEYTKFTVDHEDEGYKLHVGGYKGDAGDGMIKHNNQKFSTRDVDNDQVVKEFGGSCAKRFHAAWWYYKCYQSNLNGKYYRNGKVDDKKFDGVAWKPWTGANYSLKEVEMKIRPISKEN</sequence>
<reference evidence="11" key="1">
    <citation type="submission" date="2022-08" db="UniProtKB">
        <authorList>
            <consortium name="EnsemblMetazoa"/>
        </authorList>
    </citation>
    <scope>IDENTIFICATION</scope>
    <source>
        <strain evidence="11">05x7-T-G4-1.051#20</strain>
    </source>
</reference>
<dbReference type="PANTHER" id="PTHR47221">
    <property type="entry name" value="FIBRINOGEN ALPHA CHAIN"/>
    <property type="match status" value="1"/>
</dbReference>
<evidence type="ECO:0000256" key="4">
    <source>
        <dbReference type="ARBA" id="ARBA00023054"/>
    </source>
</evidence>
<keyword evidence="3 9" id="KW-0732">Signal</keyword>
<dbReference type="FunFam" id="3.90.215.10:FF:000001">
    <property type="entry name" value="Tenascin isoform 1"/>
    <property type="match status" value="1"/>
</dbReference>
<feature type="compositionally biased region" description="Acidic residues" evidence="8">
    <location>
        <begin position="236"/>
        <end position="258"/>
    </location>
</feature>
<dbReference type="GO" id="GO:0005576">
    <property type="term" value="C:extracellular region"/>
    <property type="evidence" value="ECO:0007669"/>
    <property type="project" value="UniProtKB-SubCell"/>
</dbReference>
<evidence type="ECO:0000259" key="10">
    <source>
        <dbReference type="PROSITE" id="PS51406"/>
    </source>
</evidence>
<evidence type="ECO:0000256" key="9">
    <source>
        <dbReference type="SAM" id="SignalP"/>
    </source>
</evidence>
<proteinExistence type="predicted"/>
<accession>A0A8W8HY65</accession>
<keyword evidence="5" id="KW-1015">Disulfide bond</keyword>
<dbReference type="SMART" id="SM00186">
    <property type="entry name" value="FBG"/>
    <property type="match status" value="1"/>
</dbReference>
<evidence type="ECO:0000313" key="11">
    <source>
        <dbReference type="EnsemblMetazoa" id="G11512.1:cds"/>
    </source>
</evidence>
<evidence type="ECO:0000256" key="7">
    <source>
        <dbReference type="SAM" id="Coils"/>
    </source>
</evidence>
<protein>
    <recommendedName>
        <fullName evidence="10">Fibrinogen C-terminal domain-containing protein</fullName>
    </recommendedName>
</protein>
<comment type="subcellular location">
    <subcellularLocation>
        <location evidence="1">Secreted</location>
    </subcellularLocation>
</comment>
<dbReference type="PROSITE" id="PS51406">
    <property type="entry name" value="FIBRINOGEN_C_2"/>
    <property type="match status" value="1"/>
</dbReference>
<evidence type="ECO:0000313" key="12">
    <source>
        <dbReference type="Proteomes" id="UP000005408"/>
    </source>
</evidence>
<evidence type="ECO:0000256" key="5">
    <source>
        <dbReference type="ARBA" id="ARBA00023157"/>
    </source>
</evidence>
<dbReference type="Pfam" id="PF00147">
    <property type="entry name" value="Fibrinogen_C"/>
    <property type="match status" value="1"/>
</dbReference>
<feature type="coiled-coil region" evidence="7">
    <location>
        <begin position="487"/>
        <end position="542"/>
    </location>
</feature>
<feature type="chain" id="PRO_5036486076" description="Fibrinogen C-terminal domain-containing protein" evidence="9">
    <location>
        <begin position="20"/>
        <end position="991"/>
    </location>
</feature>
<dbReference type="InterPro" id="IPR037579">
    <property type="entry name" value="FIB_ANG-like"/>
</dbReference>
<dbReference type="PANTHER" id="PTHR47221:SF6">
    <property type="entry name" value="FIBRINOGEN ALPHA CHAIN"/>
    <property type="match status" value="1"/>
</dbReference>
<feature type="domain" description="Fibrinogen C-terminal" evidence="10">
    <location>
        <begin position="766"/>
        <end position="988"/>
    </location>
</feature>
<feature type="signal peptide" evidence="9">
    <location>
        <begin position="1"/>
        <end position="19"/>
    </location>
</feature>
<feature type="region of interest" description="Disordered" evidence="8">
    <location>
        <begin position="716"/>
        <end position="768"/>
    </location>
</feature>
<dbReference type="AlphaFoldDB" id="A0A8W8HY65"/>
<dbReference type="PROSITE" id="PS00514">
    <property type="entry name" value="FIBRINOGEN_C_1"/>
    <property type="match status" value="1"/>
</dbReference>
<dbReference type="Proteomes" id="UP000005408">
    <property type="component" value="Unassembled WGS sequence"/>
</dbReference>
<feature type="region of interest" description="Disordered" evidence="8">
    <location>
        <begin position="92"/>
        <end position="311"/>
    </location>
</feature>
<dbReference type="InterPro" id="IPR002181">
    <property type="entry name" value="Fibrinogen_a/b/g_C_dom"/>
</dbReference>
<feature type="compositionally biased region" description="Basic and acidic residues" evidence="8">
    <location>
        <begin position="120"/>
        <end position="188"/>
    </location>
</feature>
<evidence type="ECO:0000256" key="8">
    <source>
        <dbReference type="SAM" id="MobiDB-lite"/>
    </source>
</evidence>
<feature type="compositionally biased region" description="Basic and acidic residues" evidence="8">
    <location>
        <begin position="259"/>
        <end position="274"/>
    </location>
</feature>
<evidence type="ECO:0000256" key="2">
    <source>
        <dbReference type="ARBA" id="ARBA00022525"/>
    </source>
</evidence>
<dbReference type="CDD" id="cd00087">
    <property type="entry name" value="FReD"/>
    <property type="match status" value="1"/>
</dbReference>
<keyword evidence="2" id="KW-0964">Secreted</keyword>
<organism evidence="11 12">
    <name type="scientific">Magallana gigas</name>
    <name type="common">Pacific oyster</name>
    <name type="synonym">Crassostrea gigas</name>
    <dbReference type="NCBI Taxonomy" id="29159"/>
    <lineage>
        <taxon>Eukaryota</taxon>
        <taxon>Metazoa</taxon>
        <taxon>Spiralia</taxon>
        <taxon>Lophotrochozoa</taxon>
        <taxon>Mollusca</taxon>
        <taxon>Bivalvia</taxon>
        <taxon>Autobranchia</taxon>
        <taxon>Pteriomorphia</taxon>
        <taxon>Ostreida</taxon>
        <taxon>Ostreoidea</taxon>
        <taxon>Ostreidae</taxon>
        <taxon>Magallana</taxon>
    </lineage>
</organism>
<name>A0A8W8HY65_MAGGI</name>
<dbReference type="EnsemblMetazoa" id="G11512.1">
    <property type="protein sequence ID" value="G11512.1:cds"/>
    <property type="gene ID" value="G11512"/>
</dbReference>
<dbReference type="InterPro" id="IPR014716">
    <property type="entry name" value="Fibrinogen_a/b/g_C_1"/>
</dbReference>
<keyword evidence="6" id="KW-0325">Glycoprotein</keyword>
<feature type="compositionally biased region" description="Basic and acidic residues" evidence="8">
    <location>
        <begin position="294"/>
        <end position="307"/>
    </location>
</feature>
<feature type="compositionally biased region" description="Basic and acidic residues" evidence="8">
    <location>
        <begin position="723"/>
        <end position="747"/>
    </location>
</feature>
<keyword evidence="12" id="KW-1185">Reference proteome</keyword>
<evidence type="ECO:0000256" key="6">
    <source>
        <dbReference type="ARBA" id="ARBA00023180"/>
    </source>
</evidence>
<feature type="compositionally biased region" description="Acidic residues" evidence="8">
    <location>
        <begin position="189"/>
        <end position="198"/>
    </location>
</feature>
<dbReference type="Gene3D" id="3.90.215.10">
    <property type="entry name" value="Gamma Fibrinogen, chain A, domain 1"/>
    <property type="match status" value="1"/>
</dbReference>
<dbReference type="InterPro" id="IPR020837">
    <property type="entry name" value="Fibrinogen_CS"/>
</dbReference>
<evidence type="ECO:0000256" key="1">
    <source>
        <dbReference type="ARBA" id="ARBA00004613"/>
    </source>
</evidence>